<proteinExistence type="predicted"/>
<dbReference type="RefSeq" id="WP_155642243.1">
    <property type="nucleotide sequence ID" value="NZ_KQ956350.1"/>
</dbReference>
<gene>
    <name evidence="1" type="ORF">HMPREF3222_03272</name>
</gene>
<protein>
    <submittedName>
        <fullName evidence="1">Uncharacterized protein</fullName>
    </submittedName>
</protein>
<organism evidence="1 2">
    <name type="scientific">Clostridium perfringens</name>
    <dbReference type="NCBI Taxonomy" id="1502"/>
    <lineage>
        <taxon>Bacteria</taxon>
        <taxon>Bacillati</taxon>
        <taxon>Bacillota</taxon>
        <taxon>Clostridia</taxon>
        <taxon>Eubacteriales</taxon>
        <taxon>Clostridiaceae</taxon>
        <taxon>Clostridium</taxon>
    </lineage>
</organism>
<sequence>MENDLVISSPELSKEIAKRLEKNNVVLLDINDGSRIILDDLAKDLLKQYYYSKE</sequence>
<evidence type="ECO:0000313" key="2">
    <source>
        <dbReference type="Proteomes" id="UP000070646"/>
    </source>
</evidence>
<dbReference type="AlphaFoldDB" id="A0A133MHT3"/>
<reference evidence="1 2" key="1">
    <citation type="submission" date="2016-01" db="EMBL/GenBank/DDBJ databases">
        <authorList>
            <person name="Oliw E.H."/>
        </authorList>
    </citation>
    <scope>NUCLEOTIDE SEQUENCE [LARGE SCALE GENOMIC DNA]</scope>
    <source>
        <strain evidence="1 2">MJR7757A</strain>
    </source>
</reference>
<dbReference type="Proteomes" id="UP000070646">
    <property type="component" value="Unassembled WGS sequence"/>
</dbReference>
<name>A0A133MHT3_CLOPF</name>
<evidence type="ECO:0000313" key="1">
    <source>
        <dbReference type="EMBL" id="KXA03624.1"/>
    </source>
</evidence>
<comment type="caution">
    <text evidence="1">The sequence shown here is derived from an EMBL/GenBank/DDBJ whole genome shotgun (WGS) entry which is preliminary data.</text>
</comment>
<dbReference type="PATRIC" id="fig|1502.174.peg.3308"/>
<accession>A0A133MHT3</accession>
<dbReference type="EMBL" id="LRPU01000240">
    <property type="protein sequence ID" value="KXA03624.1"/>
    <property type="molecule type" value="Genomic_DNA"/>
</dbReference>